<evidence type="ECO:0000256" key="1">
    <source>
        <dbReference type="SAM" id="Phobius"/>
    </source>
</evidence>
<keyword evidence="3" id="KW-1185">Reference proteome</keyword>
<keyword evidence="1" id="KW-1133">Transmembrane helix</keyword>
<keyword evidence="1" id="KW-0472">Membrane</keyword>
<evidence type="ECO:0000313" key="2">
    <source>
        <dbReference type="EMBL" id="MDQ2067327.1"/>
    </source>
</evidence>
<accession>A0ABU0VZY8</accession>
<dbReference type="Proteomes" id="UP001239680">
    <property type="component" value="Unassembled WGS sequence"/>
</dbReference>
<proteinExistence type="predicted"/>
<keyword evidence="1" id="KW-0812">Transmembrane</keyword>
<evidence type="ECO:0000313" key="3">
    <source>
        <dbReference type="Proteomes" id="UP001239680"/>
    </source>
</evidence>
<dbReference type="RefSeq" id="WP_306681029.1">
    <property type="nucleotide sequence ID" value="NZ_JAVDBT010000012.1"/>
</dbReference>
<feature type="transmembrane region" description="Helical" evidence="1">
    <location>
        <begin position="31"/>
        <end position="51"/>
    </location>
</feature>
<sequence length="61" mass="6278">MAIILSITAGLIGLIAFSIAMLLGSTLLTGLLIWSGTGIMTLAIGIGWAFLPFPLTVRTSS</sequence>
<protein>
    <recommendedName>
        <fullName evidence="4">CTP synthetase</fullName>
    </recommendedName>
</protein>
<reference evidence="2 3" key="1">
    <citation type="submission" date="2023-08" db="EMBL/GenBank/DDBJ databases">
        <title>Characterization of two Paracoccaceae strains isolated from Phycosphere and proposal of Xinfangfangia lacusdiani sp. nov.</title>
        <authorList>
            <person name="Deng Y."/>
            <person name="Zhang Y.Q."/>
        </authorList>
    </citation>
    <scope>NUCLEOTIDE SEQUENCE [LARGE SCALE GENOMIC DNA]</scope>
    <source>
        <strain evidence="2 3">CPCC 101601</strain>
    </source>
</reference>
<name>A0ABU0VZY8_9RHOB</name>
<evidence type="ECO:0008006" key="4">
    <source>
        <dbReference type="Google" id="ProtNLM"/>
    </source>
</evidence>
<dbReference type="EMBL" id="JAVDBT010000012">
    <property type="protein sequence ID" value="MDQ2067327.1"/>
    <property type="molecule type" value="Genomic_DNA"/>
</dbReference>
<comment type="caution">
    <text evidence="2">The sequence shown here is derived from an EMBL/GenBank/DDBJ whole genome shotgun (WGS) entry which is preliminary data.</text>
</comment>
<feature type="transmembrane region" description="Helical" evidence="1">
    <location>
        <begin position="6"/>
        <end position="24"/>
    </location>
</feature>
<organism evidence="2 3">
    <name type="scientific">Pseudogemmobacter lacusdianii</name>
    <dbReference type="NCBI Taxonomy" id="3069608"/>
    <lineage>
        <taxon>Bacteria</taxon>
        <taxon>Pseudomonadati</taxon>
        <taxon>Pseudomonadota</taxon>
        <taxon>Alphaproteobacteria</taxon>
        <taxon>Rhodobacterales</taxon>
        <taxon>Paracoccaceae</taxon>
        <taxon>Pseudogemmobacter</taxon>
    </lineage>
</organism>
<gene>
    <name evidence="2" type="ORF">Q9295_13195</name>
</gene>